<proteinExistence type="inferred from homology"/>
<dbReference type="InterPro" id="IPR044149">
    <property type="entry name" value="Nitrilases_CHs"/>
</dbReference>
<dbReference type="PANTHER" id="PTHR46044">
    <property type="entry name" value="NITRILASE"/>
    <property type="match status" value="1"/>
</dbReference>
<dbReference type="GO" id="GO:0000257">
    <property type="term" value="F:nitrilase activity"/>
    <property type="evidence" value="ECO:0007669"/>
    <property type="project" value="UniProtKB-EC"/>
</dbReference>
<reference evidence="3 4" key="1">
    <citation type="submission" date="2021-03" db="EMBL/GenBank/DDBJ databases">
        <title>Genomic Encyclopedia of Type Strains, Phase IV (KMG-IV): sequencing the most valuable type-strain genomes for metagenomic binning, comparative biology and taxonomic classification.</title>
        <authorList>
            <person name="Goeker M."/>
        </authorList>
    </citation>
    <scope>NUCLEOTIDE SEQUENCE [LARGE SCALE GENOMIC DNA]</scope>
    <source>
        <strain evidence="3 4">DSM 1289</strain>
    </source>
</reference>
<keyword evidence="3" id="KW-0378">Hydrolase</keyword>
<accession>A0ABS4E6Q3</accession>
<comment type="caution">
    <text evidence="3">The sequence shown here is derived from an EMBL/GenBank/DDBJ whole genome shotgun (WGS) entry which is preliminary data.</text>
</comment>
<evidence type="ECO:0000313" key="4">
    <source>
        <dbReference type="Proteomes" id="UP000767291"/>
    </source>
</evidence>
<dbReference type="PROSITE" id="PS00921">
    <property type="entry name" value="NITRIL_CHT_2"/>
    <property type="match status" value="1"/>
</dbReference>
<evidence type="ECO:0000256" key="1">
    <source>
        <dbReference type="ARBA" id="ARBA00008129"/>
    </source>
</evidence>
<dbReference type="Gene3D" id="3.60.110.10">
    <property type="entry name" value="Carbon-nitrogen hydrolase"/>
    <property type="match status" value="1"/>
</dbReference>
<gene>
    <name evidence="3" type="ORF">J2Z43_000006</name>
</gene>
<dbReference type="RefSeq" id="WP_209455299.1">
    <property type="nucleotide sequence ID" value="NZ_BAAACS010000017.1"/>
</dbReference>
<protein>
    <submittedName>
        <fullName evidence="3">Nitrilase</fullName>
        <ecNumber evidence="3">3.5.5.1</ecNumber>
    </submittedName>
</protein>
<keyword evidence="4" id="KW-1185">Reference proteome</keyword>
<evidence type="ECO:0000259" key="2">
    <source>
        <dbReference type="PROSITE" id="PS50263"/>
    </source>
</evidence>
<dbReference type="EMBL" id="JAGGJX010000001">
    <property type="protein sequence ID" value="MBP1853616.1"/>
    <property type="molecule type" value="Genomic_DNA"/>
</dbReference>
<sequence>MEDLLKSCRVAVVQASPILFDKTATIFKVIEKINEAGSKGANIIVFPESFVPAYPRGFSYGYVVGSRTMEGREDWKKYYDNSVIVPSKDTDLIGQAAKEANAYVCIGVTERDNINCTLYCTTLYFGPDGSLLGKHRKIKPTGSERLIWGEDDGSTLTAISTPYGVIGGLTCWENYMPLARVAMYRKGVSIYIAPTADSREEWQYTMRHIALEGRCFVIGCNQYVTKSMYPQIFNYQDELDKCPKNMCPGGSCIVDPFGKYVAGPIWEKEEILFAELDLDLVPLSRMDFDPTGHYARPDIFELIVHE</sequence>
<organism evidence="3 4">
    <name type="scientific">Metaclostridioides mangenotii</name>
    <dbReference type="NCBI Taxonomy" id="1540"/>
    <lineage>
        <taxon>Bacteria</taxon>
        <taxon>Bacillati</taxon>
        <taxon>Bacillota</taxon>
        <taxon>Clostridia</taxon>
        <taxon>Peptostreptococcales</taxon>
        <taxon>Peptostreptococcaceae</taxon>
        <taxon>Metaclostridioides</taxon>
    </lineage>
</organism>
<comment type="similarity">
    <text evidence="1">Belongs to the carbon-nitrogen hydrolase superfamily. Nitrilase family.</text>
</comment>
<dbReference type="SUPFAM" id="SSF56317">
    <property type="entry name" value="Carbon-nitrogen hydrolase"/>
    <property type="match status" value="1"/>
</dbReference>
<feature type="domain" description="CN hydrolase" evidence="2">
    <location>
        <begin position="8"/>
        <end position="278"/>
    </location>
</feature>
<dbReference type="Proteomes" id="UP000767291">
    <property type="component" value="Unassembled WGS sequence"/>
</dbReference>
<dbReference type="PANTHER" id="PTHR46044:SF1">
    <property type="entry name" value="CN HYDROLASE DOMAIN-CONTAINING PROTEIN"/>
    <property type="match status" value="1"/>
</dbReference>
<dbReference type="InterPro" id="IPR003010">
    <property type="entry name" value="C-N_Hydrolase"/>
</dbReference>
<dbReference type="PROSITE" id="PS50263">
    <property type="entry name" value="CN_HYDROLASE"/>
    <property type="match status" value="1"/>
</dbReference>
<evidence type="ECO:0000313" key="3">
    <source>
        <dbReference type="EMBL" id="MBP1853616.1"/>
    </source>
</evidence>
<dbReference type="CDD" id="cd07564">
    <property type="entry name" value="nitrilases_CHs"/>
    <property type="match status" value="1"/>
</dbReference>
<dbReference type="InterPro" id="IPR036526">
    <property type="entry name" value="C-N_Hydrolase_sf"/>
</dbReference>
<dbReference type="Pfam" id="PF00795">
    <property type="entry name" value="CN_hydrolase"/>
    <property type="match status" value="1"/>
</dbReference>
<name>A0ABS4E6Q3_9FIRM</name>
<dbReference type="InterPro" id="IPR000132">
    <property type="entry name" value="Nitrilase/CN_hydratase_CS"/>
</dbReference>
<dbReference type="EC" id="3.5.5.1" evidence="3"/>